<dbReference type="AlphaFoldDB" id="A0A1V1PF92"/>
<evidence type="ECO:0000313" key="1">
    <source>
        <dbReference type="EMBL" id="ETR73433.1"/>
    </source>
</evidence>
<proteinExistence type="predicted"/>
<name>A0A1V1PF92_9BACT</name>
<dbReference type="EMBL" id="ATBP01000060">
    <property type="protein sequence ID" value="ETR73433.1"/>
    <property type="molecule type" value="Genomic_DNA"/>
</dbReference>
<organism evidence="1 2">
    <name type="scientific">Candidatus Magnetoglobus multicellularis str. Araruama</name>
    <dbReference type="NCBI Taxonomy" id="890399"/>
    <lineage>
        <taxon>Bacteria</taxon>
        <taxon>Pseudomonadati</taxon>
        <taxon>Thermodesulfobacteriota</taxon>
        <taxon>Desulfobacteria</taxon>
        <taxon>Desulfobacterales</taxon>
        <taxon>Desulfobacteraceae</taxon>
        <taxon>Candidatus Magnetoglobus</taxon>
    </lineage>
</organism>
<accession>A0A1V1PF92</accession>
<dbReference type="Proteomes" id="UP000189670">
    <property type="component" value="Unassembled WGS sequence"/>
</dbReference>
<gene>
    <name evidence="1" type="ORF">OMM_00962</name>
</gene>
<comment type="caution">
    <text evidence="1">The sequence shown here is derived from an EMBL/GenBank/DDBJ whole genome shotgun (WGS) entry which is preliminary data.</text>
</comment>
<evidence type="ECO:0000313" key="2">
    <source>
        <dbReference type="Proteomes" id="UP000189670"/>
    </source>
</evidence>
<protein>
    <submittedName>
        <fullName evidence="1">Uncharacterized protein</fullName>
    </submittedName>
</protein>
<sequence>MKNITGEIMTDFLIKVFTTLTDQGLRGELALIIVGVFGFLWKNVSVKRFIARKETLVSDPRKHGFFSFIRYSKKITIKTMPLLHKNQRYCKGRTLIFKDMLDVKLEIWEKFVEKFVEDIMSENKFDKDDICLKHCELVERIVSTYNKAWKREGIPEIVIEKFNLWHFSHVESLLSLIKDTINSNAYSSKNEKINSILDVHRILVRWTIIDAEKTLGQLNGELSGIKYKDTTLV</sequence>
<reference evidence="2" key="1">
    <citation type="submission" date="2012-11" db="EMBL/GenBank/DDBJ databases">
        <authorList>
            <person name="Lucero-Rivera Y.E."/>
            <person name="Tovar-Ramirez D."/>
        </authorList>
    </citation>
    <scope>NUCLEOTIDE SEQUENCE [LARGE SCALE GENOMIC DNA]</scope>
    <source>
        <strain evidence="2">Araruama</strain>
    </source>
</reference>